<evidence type="ECO:0000313" key="3">
    <source>
        <dbReference type="Proteomes" id="UP000013201"/>
    </source>
</evidence>
<evidence type="ECO:0000256" key="1">
    <source>
        <dbReference type="SAM" id="MobiDB-lite"/>
    </source>
</evidence>
<sequence length="39" mass="4199">MERGFEHGADQTLPPVAMQYANDLAGKESAPSRPAPAMR</sequence>
<keyword evidence="3" id="KW-1185">Reference proteome</keyword>
<reference evidence="2 3" key="1">
    <citation type="submission" date="2013-03" db="EMBL/GenBank/DDBJ databases">
        <authorList>
            <person name="Le V."/>
        </authorList>
    </citation>
    <scope>NUCLEOTIDE SEQUENCE [LARGE SCALE GENOMIC DNA]</scope>
    <source>
        <strain evidence="2 3">BiD32</strain>
    </source>
</reference>
<proteinExistence type="predicted"/>
<organism evidence="2 3">
    <name type="scientific">Sphingobium indicum BiD32</name>
    <dbReference type="NCBI Taxonomy" id="1301087"/>
    <lineage>
        <taxon>Bacteria</taxon>
        <taxon>Pseudomonadati</taxon>
        <taxon>Pseudomonadota</taxon>
        <taxon>Alphaproteobacteria</taxon>
        <taxon>Sphingomonadales</taxon>
        <taxon>Sphingomonadaceae</taxon>
        <taxon>Sphingobium</taxon>
    </lineage>
</organism>
<dbReference type="Proteomes" id="UP000013201">
    <property type="component" value="Unassembled WGS sequence"/>
</dbReference>
<protein>
    <submittedName>
        <fullName evidence="2">Uncharacterized protein</fullName>
    </submittedName>
</protein>
<gene>
    <name evidence="2" type="ORF">EBBID32_27560</name>
</gene>
<feature type="region of interest" description="Disordered" evidence="1">
    <location>
        <begin position="1"/>
        <end position="39"/>
    </location>
</feature>
<dbReference type="EMBL" id="CAVK010000137">
    <property type="protein sequence ID" value="CCW18403.1"/>
    <property type="molecule type" value="Genomic_DNA"/>
</dbReference>
<accession>N1MSK4</accession>
<comment type="caution">
    <text evidence="2">The sequence shown here is derived from an EMBL/GenBank/DDBJ whole genome shotgun (WGS) entry which is preliminary data.</text>
</comment>
<name>N1MSK4_9SPHN</name>
<evidence type="ECO:0000313" key="2">
    <source>
        <dbReference type="EMBL" id="CCW18403.1"/>
    </source>
</evidence>
<reference evidence="3" key="2">
    <citation type="submission" date="2013-04" db="EMBL/GenBank/DDBJ databases">
        <title>Bisphenol A degrading Sphingobium sp. strain BiD32.</title>
        <authorList>
            <person name="Nielsen J.L."/>
            <person name="Zhou N.A."/>
            <person name="Kjeldal H."/>
        </authorList>
    </citation>
    <scope>NUCLEOTIDE SEQUENCE [LARGE SCALE GENOMIC DNA]</scope>
    <source>
        <strain evidence="3">BiD32</strain>
    </source>
</reference>
<dbReference type="AlphaFoldDB" id="N1MSK4"/>